<dbReference type="InterPro" id="IPR025631">
    <property type="entry name" value="Porin_10"/>
</dbReference>
<evidence type="ECO:0000313" key="3">
    <source>
        <dbReference type="Proteomes" id="UP000283387"/>
    </source>
</evidence>
<evidence type="ECO:0000313" key="2">
    <source>
        <dbReference type="EMBL" id="RKD86158.1"/>
    </source>
</evidence>
<gene>
    <name evidence="2" type="ORF">BC643_4475</name>
</gene>
<reference evidence="2 3" key="1">
    <citation type="submission" date="2018-09" db="EMBL/GenBank/DDBJ databases">
        <title>Genomic Encyclopedia of Archaeal and Bacterial Type Strains, Phase II (KMG-II): from individual species to whole genera.</title>
        <authorList>
            <person name="Goeker M."/>
        </authorList>
    </citation>
    <scope>NUCLEOTIDE SEQUENCE [LARGE SCALE GENOMIC DNA]</scope>
    <source>
        <strain evidence="2 3">DSM 27148</strain>
    </source>
</reference>
<comment type="caution">
    <text evidence="2">The sequence shown here is derived from an EMBL/GenBank/DDBJ whole genome shotgun (WGS) entry which is preliminary data.</text>
</comment>
<protein>
    <submittedName>
        <fullName evidence="2">Putative beta-barrel porin</fullName>
    </submittedName>
</protein>
<evidence type="ECO:0000256" key="1">
    <source>
        <dbReference type="SAM" id="MobiDB-lite"/>
    </source>
</evidence>
<feature type="compositionally biased region" description="Acidic residues" evidence="1">
    <location>
        <begin position="36"/>
        <end position="48"/>
    </location>
</feature>
<dbReference type="Proteomes" id="UP000283387">
    <property type="component" value="Unassembled WGS sequence"/>
</dbReference>
<dbReference type="Pfam" id="PF14121">
    <property type="entry name" value="Porin_10"/>
    <property type="match status" value="1"/>
</dbReference>
<dbReference type="OrthoDB" id="1489309at2"/>
<dbReference type="RefSeq" id="WP_120275516.1">
    <property type="nucleotide sequence ID" value="NZ_RAPN01000005.1"/>
</dbReference>
<dbReference type="EMBL" id="RAPN01000005">
    <property type="protein sequence ID" value="RKD86158.1"/>
    <property type="molecule type" value="Genomic_DNA"/>
</dbReference>
<dbReference type="AlphaFoldDB" id="A0A419VVK9"/>
<sequence>MIGKQLFFILLFVFAGHLVRAQQGVETFGTGGNSTFDEEQDGEHTDDEDSKKQEKKYVPSIITNWEVENYGANFEEAQLDTTLGFYHVYNPIFKRDLRPVFTGNIGGAYQFGDFFNRDYQSDFYFYRSYEAYAKFPGDIKFMNTTTPYTILDYTQSDNKNTRNETRFNVFHSQNATPKFNFQLFYDQDKSTGFYQYQENKFHDIGLATTYRSDKFNSHGAIIFNRIKNEENGGLEPDQDLNEYQETETYLVNLTTANSQISNNTIWLNNEYKLGKYEEQEDSLGNLNDVFRPISGFIHQLEYSSNRRIYEDTAPDLDYYPSARDSSVTGDSVYYNRLTNVLQLKFYESPNRKYTFSKRVFIGHDLISSRMADVDSTYLVKDKMHNTFVGGAISRDEGEFWRWNIQGKFYTTGYRSGQTELSAFIYKPLRIGKDTTSLFVSGELNTIVPDYYQQQYHSNHYNWINRFDNTNEMIIKSKIHSQRRHLTLGFNYALIGNYIFNNEDALPEQGGSEMLVLSAYLNKDIETKFWLIRAQALWQKSNQEDYLHLPDLTGYLSVSFKLLISKVMYSDFGFDVRYTTAYYADAFNSATGSYYWQNQQKIGNFPIVDLHANLKLKRTRAFFQLMNAATGMLDGNFWAAPDYPLYRRTFRLGIAWTFYD</sequence>
<feature type="region of interest" description="Disordered" evidence="1">
    <location>
        <begin position="30"/>
        <end position="54"/>
    </location>
</feature>
<organism evidence="2 3">
    <name type="scientific">Mangrovibacterium diazotrophicum</name>
    <dbReference type="NCBI Taxonomy" id="1261403"/>
    <lineage>
        <taxon>Bacteria</taxon>
        <taxon>Pseudomonadati</taxon>
        <taxon>Bacteroidota</taxon>
        <taxon>Bacteroidia</taxon>
        <taxon>Marinilabiliales</taxon>
        <taxon>Prolixibacteraceae</taxon>
        <taxon>Mangrovibacterium</taxon>
    </lineage>
</organism>
<keyword evidence="3" id="KW-1185">Reference proteome</keyword>
<name>A0A419VVK9_9BACT</name>
<proteinExistence type="predicted"/>
<accession>A0A419VVK9</accession>